<accession>A0A842F993</accession>
<protein>
    <submittedName>
        <fullName evidence="2">Crp/Fnr family transcriptional regulator</fullName>
    </submittedName>
</protein>
<proteinExistence type="predicted"/>
<sequence>MYKELDQLNTSITIQKNFNQKKLFQELINSRKISIAKLFIKKNTLFSQKINLKEQICYLQEGIVCSFYRGIPNRVITQSQFLNVELILGMEEISIKALTNCRILVFERLNIMEHIFAMQKGILFLFQYEKEQEDFLISRIDMLRKKGYPRFLQMLKELADECGEVIGTECHLPKCFTIKRIASLSGLSTNTVSLFRKKMMKAGTLRKDGGQFILLKYALNEKLEDIS</sequence>
<name>A0A842F993_9LIST</name>
<dbReference type="Proteomes" id="UP000550367">
    <property type="component" value="Unassembled WGS sequence"/>
</dbReference>
<organism evidence="2 3">
    <name type="scientific">Listeria booriae</name>
    <dbReference type="NCBI Taxonomy" id="1552123"/>
    <lineage>
        <taxon>Bacteria</taxon>
        <taxon>Bacillati</taxon>
        <taxon>Bacillota</taxon>
        <taxon>Bacilli</taxon>
        <taxon>Bacillales</taxon>
        <taxon>Listeriaceae</taxon>
        <taxon>Listeria</taxon>
    </lineage>
</organism>
<dbReference type="EMBL" id="JAARYY010000011">
    <property type="protein sequence ID" value="MBC2245398.1"/>
    <property type="molecule type" value="Genomic_DNA"/>
</dbReference>
<reference evidence="3 4" key="1">
    <citation type="submission" date="2020-03" db="EMBL/GenBank/DDBJ databases">
        <title>Soil Listeria distribution.</title>
        <authorList>
            <person name="Liao J."/>
            <person name="Wiedmann M."/>
        </authorList>
    </citation>
    <scope>NUCLEOTIDE SEQUENCE [LARGE SCALE GENOMIC DNA]</scope>
    <source>
        <strain evidence="1 4">FSL L7-0149</strain>
        <strain evidence="2 3">FSL L7-0153</strain>
    </source>
</reference>
<dbReference type="Gene3D" id="2.60.120.10">
    <property type="entry name" value="Jelly Rolls"/>
    <property type="match status" value="1"/>
</dbReference>
<dbReference type="RefSeq" id="WP_185541059.1">
    <property type="nucleotide sequence ID" value="NZ_JAARWB010000003.1"/>
</dbReference>
<dbReference type="AlphaFoldDB" id="A0A842F993"/>
<evidence type="ECO:0000313" key="1">
    <source>
        <dbReference type="EMBL" id="MBC2240775.1"/>
    </source>
</evidence>
<evidence type="ECO:0000313" key="4">
    <source>
        <dbReference type="Proteomes" id="UP000553016"/>
    </source>
</evidence>
<evidence type="ECO:0000313" key="2">
    <source>
        <dbReference type="EMBL" id="MBC2245398.1"/>
    </source>
</evidence>
<dbReference type="EMBL" id="JAARZA010000004">
    <property type="protein sequence ID" value="MBC2240775.1"/>
    <property type="molecule type" value="Genomic_DNA"/>
</dbReference>
<dbReference type="SUPFAM" id="SSF46785">
    <property type="entry name" value="Winged helix' DNA-binding domain"/>
    <property type="match status" value="1"/>
</dbReference>
<evidence type="ECO:0000313" key="3">
    <source>
        <dbReference type="Proteomes" id="UP000550367"/>
    </source>
</evidence>
<dbReference type="InterPro" id="IPR036390">
    <property type="entry name" value="WH_DNA-bd_sf"/>
</dbReference>
<dbReference type="Proteomes" id="UP000553016">
    <property type="component" value="Unassembled WGS sequence"/>
</dbReference>
<comment type="caution">
    <text evidence="2">The sequence shown here is derived from an EMBL/GenBank/DDBJ whole genome shotgun (WGS) entry which is preliminary data.</text>
</comment>
<dbReference type="InterPro" id="IPR014710">
    <property type="entry name" value="RmlC-like_jellyroll"/>
</dbReference>
<gene>
    <name evidence="2" type="ORF">HCB25_15150</name>
    <name evidence="1" type="ORF">HCB35_09915</name>
</gene>